<name>A0A1V2LSF0_PICKU</name>
<dbReference type="VEuPathDB" id="FungiDB:C5L36_0A05210"/>
<dbReference type="Pfam" id="PF03399">
    <property type="entry name" value="SAC3_GANP"/>
    <property type="match status" value="1"/>
</dbReference>
<comment type="caution">
    <text evidence="7">The sequence shown here is derived from an EMBL/GenBank/DDBJ whole genome shotgun (WGS) entry which is preliminary data.</text>
</comment>
<dbReference type="VEuPathDB" id="FungiDB:C5L36_0A05200"/>
<keyword evidence="3" id="KW-1133">Transmembrane helix</keyword>
<dbReference type="GO" id="GO:0005743">
    <property type="term" value="C:mitochondrial inner membrane"/>
    <property type="evidence" value="ECO:0007669"/>
    <property type="project" value="TreeGrafter"/>
</dbReference>
<dbReference type="Gene3D" id="6.10.250.2880">
    <property type="match status" value="1"/>
</dbReference>
<dbReference type="InterPro" id="IPR045307">
    <property type="entry name" value="ADCK1_dom"/>
</dbReference>
<evidence type="ECO:0000313" key="8">
    <source>
        <dbReference type="Proteomes" id="UP000189274"/>
    </source>
</evidence>
<feature type="non-terminal residue" evidence="7">
    <location>
        <position position="1880"/>
    </location>
</feature>
<dbReference type="SUPFAM" id="SSF56112">
    <property type="entry name" value="Protein kinase-like (PK-like)"/>
    <property type="match status" value="1"/>
</dbReference>
<evidence type="ECO:0000256" key="2">
    <source>
        <dbReference type="SAM" id="MobiDB-lite"/>
    </source>
</evidence>
<dbReference type="EMBL" id="MQVM01000003">
    <property type="protein sequence ID" value="ONH76798.1"/>
    <property type="molecule type" value="Genomic_DNA"/>
</dbReference>
<proteinExistence type="inferred from homology"/>
<feature type="domain" description="ABC1 atypical kinase-like" evidence="4">
    <location>
        <begin position="167"/>
        <end position="416"/>
    </location>
</feature>
<dbReference type="Gene3D" id="1.25.40.990">
    <property type="match status" value="1"/>
</dbReference>
<feature type="region of interest" description="Disordered" evidence="2">
    <location>
        <begin position="597"/>
        <end position="711"/>
    </location>
</feature>
<evidence type="ECO:0000256" key="1">
    <source>
        <dbReference type="ARBA" id="ARBA00009670"/>
    </source>
</evidence>
<feature type="non-terminal residue" evidence="7">
    <location>
        <position position="1"/>
    </location>
</feature>
<feature type="compositionally biased region" description="Polar residues" evidence="2">
    <location>
        <begin position="679"/>
        <end position="705"/>
    </location>
</feature>
<dbReference type="InterPro" id="IPR005062">
    <property type="entry name" value="SAC3/GANP/THP3_conserved"/>
</dbReference>
<evidence type="ECO:0000313" key="7">
    <source>
        <dbReference type="EMBL" id="ONH76798.1"/>
    </source>
</evidence>
<dbReference type="Proteomes" id="UP000189274">
    <property type="component" value="Unassembled WGS sequence"/>
</dbReference>
<dbReference type="InterPro" id="IPR051130">
    <property type="entry name" value="Mito_struct-func_regulator"/>
</dbReference>
<dbReference type="GO" id="GO:0007005">
    <property type="term" value="P:mitochondrion organization"/>
    <property type="evidence" value="ECO:0007669"/>
    <property type="project" value="TreeGrafter"/>
</dbReference>
<keyword evidence="3" id="KW-0472">Membrane</keyword>
<accession>A0A1V2LSF0</accession>
<protein>
    <submittedName>
        <fullName evidence="7">ABC1 family protein MCP2</fullName>
    </submittedName>
</protein>
<feature type="compositionally biased region" description="Polar residues" evidence="2">
    <location>
        <begin position="622"/>
        <end position="652"/>
    </location>
</feature>
<evidence type="ECO:0000259" key="5">
    <source>
        <dbReference type="Pfam" id="PF03399"/>
    </source>
</evidence>
<evidence type="ECO:0000259" key="6">
    <source>
        <dbReference type="Pfam" id="PF12209"/>
    </source>
</evidence>
<dbReference type="GO" id="GO:0055088">
    <property type="term" value="P:lipid homeostasis"/>
    <property type="evidence" value="ECO:0007669"/>
    <property type="project" value="TreeGrafter"/>
</dbReference>
<dbReference type="Pfam" id="PF03109">
    <property type="entry name" value="ABC1"/>
    <property type="match status" value="1"/>
</dbReference>
<dbReference type="Pfam" id="PF12209">
    <property type="entry name" value="SAC3"/>
    <property type="match status" value="1"/>
</dbReference>
<feature type="domain" description="SAC3 helical" evidence="6">
    <location>
        <begin position="1388"/>
        <end position="1463"/>
    </location>
</feature>
<organism evidence="7 8">
    <name type="scientific">Pichia kudriavzevii</name>
    <name type="common">Yeast</name>
    <name type="synonym">Issatchenkia orientalis</name>
    <dbReference type="NCBI Taxonomy" id="4909"/>
    <lineage>
        <taxon>Eukaryota</taxon>
        <taxon>Fungi</taxon>
        <taxon>Dikarya</taxon>
        <taxon>Ascomycota</taxon>
        <taxon>Saccharomycotina</taxon>
        <taxon>Pichiomycetes</taxon>
        <taxon>Pichiales</taxon>
        <taxon>Pichiaceae</taxon>
        <taxon>Pichia</taxon>
    </lineage>
</organism>
<feature type="compositionally biased region" description="Polar residues" evidence="2">
    <location>
        <begin position="597"/>
        <end position="614"/>
    </location>
</feature>
<sequence>TSFFKYCRKSSIPKLTIPYRSTCRHYTSRTDQNDSRYKKNHEYDRTEDKPMYGHYIGGVVASLFIGGLIVSPGFRQNTVDTILIAERVGVVTVAMVRCFSLYLWTLNGRYTSEQGYYRALSQTHQKAADITLDALRKNGGIYIKLGQHISAMTYLLPSEWTETMTCLQDECPESTLEEIIEMFEYDTGKNFNDFFSDFDTKPLGVASLAQVHRAVLRDTGEEVAVKLQHPSLSKFVPLDVRLTKFVFDMMYKVFPEYPLTWLGDEMQDSIFVELDFRYEALNAKKTQEYFKDYLKLTALRVPDVYTSLPRILIMEFISGARLDDLKYLDEHKISRAEVSACLAHIFNNMIFKSGFVHCDPHHGNIAIRYLKKPKNGHNFEIILYDHGLYRTIPETMKVDYAKFWLALIDKNQQDMKIYGKKFAQIDDSHFPLFAAAITGRDFDHALTGDIQAERSQDEIEKMKQAMMDDGMVLNLMSLLATVPRIVLLILKTNDLVRHLDECLKNPLGQERTFFIMANYCAYTVYQDDMLQNSKYNKKWSINWILGFCTSLTTYYKHTLQLFLYDLVFSPILRLPLFNMNKNNSSAGGKFSNVNFFQSNSQPASTPSPISNYRNGKNIRKGYNTSDQGNTPNRHTNSSGPLGNHPNKSSTWRQQEHTDQRNRGNSKRTNSSDTDRKIQRNNTGRSSRNKAQQSYQKKQPNSQKKQLQGGVDTSIPKASVCASVKSSENTFQSNHFGNKSDTFEVKYFGNLFKAPETLGFQKIQHRPQRTPKYMLKENVLFDMSSYEINKWDLENQKILNRRELEYSGDPQLLFEEFVERRSKEREMMEKFNLVDKENAKKSLDDAIVFRGSCEDMCPTYERVERVYKNQVSKWEKDPATGQISRNLAIKTFMRPSGQAPPLPSDVRTPMVLQKTLNYIIENLLPRLPESQSFIWDRTRSIRQDFTFQNNYSGIESIDCHEKICRIHILSLHVMAGVNDPDYQQQQEVEQFNNSLQTLTHMYQAVRSRDGYCPNEPEFRAYEIMSKIRDSELDRYLQTLPQYIQNNKIVQQAIKLKSLIVEGMNTFNCYTEFFRSVLDRNKTPFLLASISEIHFNEIRYNAFRCISRAYHSKTKLLPTVENLVSWLGYNDVEQLSMTCKLYGLSFINDQDTNAIRVDITALKASFKPSQPQAYTNRISDMINGQSMSQIVNSGMPNKSLNLKTSLTTEQVARESFKGSKVNTEKTDLIFKGFKLARLLEPSVESGFQSFGVPATSFSTNNNELIPANANFVGFQNGQCHNLSSFSSANPSIKLPIQNSRNPKNNFEEAPHLHTPTFNFGAAVTLPTDLNVKSIPSTFKNEKSDITNPPVLSPKKVDIVTPVETSFPVSQNPPKRKLIDNPDFKSQAIRIVNDISTQVVVKISNKLIKEQVEKEFSSRKKLKKSILVANLSNELFSAFMKEQLYLAALEGRAIATYNRNLKTRILSSIIIKARNALIRKELAQAKLNEVEKFSSDVVKPVVFPKNIRKSIRPTNLLDFNVQMKIFKIDLKNMLEKLEPIGDLSTAVILRERRSQTSKWLLSQLGLLHKSKVEVKNDSNYKLTVELLPENFIPEEYFKGLSSILIQVGTLEGLDNSDKDTLIKCLKRDAKVLAKLQKYLTDFSGKPQFSFVIVYSDAYGYDLPFSAIKSLLMLDNLTSSGITIGFYKLNSLSILQKNSNLSIMKKLGDDFGKVLEQVWAKMCLKSKMLESQSNNSINYVSGMNITSGSMSDATSKDDNSAMAQKSSGTVKRKLGYLHQTYADTKSKRRSYRRTHPLLNASISNSFRCHLRSTASVASETHSKNTNSSVLSSYNNSLMEILNESLRDTSNAIHTEAEIAENKKRLQRVQELSELDVLAENVLNS</sequence>
<dbReference type="CDD" id="cd13969">
    <property type="entry name" value="ADCK1-like"/>
    <property type="match status" value="1"/>
</dbReference>
<feature type="transmembrane region" description="Helical" evidence="3">
    <location>
        <begin position="52"/>
        <end position="70"/>
    </location>
</feature>
<evidence type="ECO:0000256" key="3">
    <source>
        <dbReference type="SAM" id="Phobius"/>
    </source>
</evidence>
<feature type="domain" description="SAC3/GANP/THP3 conserved" evidence="5">
    <location>
        <begin position="855"/>
        <end position="1144"/>
    </location>
</feature>
<keyword evidence="3" id="KW-0812">Transmembrane</keyword>
<dbReference type="InterPro" id="IPR004147">
    <property type="entry name" value="ABC1_dom"/>
</dbReference>
<dbReference type="PANTHER" id="PTHR43173">
    <property type="entry name" value="ABC1 FAMILY PROTEIN"/>
    <property type="match status" value="1"/>
</dbReference>
<dbReference type="InterPro" id="IPR024293">
    <property type="entry name" value="SAC3_helical"/>
</dbReference>
<evidence type="ECO:0000259" key="4">
    <source>
        <dbReference type="Pfam" id="PF03109"/>
    </source>
</evidence>
<reference evidence="8" key="1">
    <citation type="journal article" date="2017" name="Genome Announc.">
        <title>Genome sequences of Cyberlindnera fabianii 65, Pichia kudriavzevii 129, and Saccharomyces cerevisiae 131 isolated from fermented masau fruits in Zimbabwe.</title>
        <authorList>
            <person name="van Rijswijck I.M.H."/>
            <person name="Derks M.F.L."/>
            <person name="Abee T."/>
            <person name="de Ridder D."/>
            <person name="Smid E.J."/>
        </authorList>
    </citation>
    <scope>NUCLEOTIDE SEQUENCE [LARGE SCALE GENOMIC DNA]</scope>
    <source>
        <strain evidence="8">129</strain>
    </source>
</reference>
<comment type="similarity">
    <text evidence="1">Belongs to the protein kinase superfamily. ADCK protein kinase family.</text>
</comment>
<dbReference type="InterPro" id="IPR011009">
    <property type="entry name" value="Kinase-like_dom_sf"/>
</dbReference>
<dbReference type="PANTHER" id="PTHR43173:SF19">
    <property type="entry name" value="AARF DOMAIN-CONTAINING PROTEIN KINASE 1"/>
    <property type="match status" value="1"/>
</dbReference>
<gene>
    <name evidence="7" type="ORF">BOH78_0982</name>
</gene>